<name>A0A0A6Y1B9_9BACI</name>
<reference evidence="2 4" key="1">
    <citation type="submission" date="2014-10" db="EMBL/GenBank/DDBJ databases">
        <title>Draft genome of phytase producing Bacillus ginsengihumi strain M2.11.</title>
        <authorList>
            <person name="Toymentseva A."/>
            <person name="Boulygina E.A."/>
            <person name="Kazakov S.V."/>
            <person name="Kayumov I."/>
            <person name="Suleimanova A.D."/>
            <person name="Mardanova A.M."/>
            <person name="Maria S.N."/>
            <person name="Sergey M.Y."/>
            <person name="Sharipova M.R."/>
        </authorList>
    </citation>
    <scope>NUCLEOTIDE SEQUENCE [LARGE SCALE GENOMIC DNA]</scope>
    <source>
        <strain evidence="2 4">M2.11</strain>
    </source>
</reference>
<evidence type="ECO:0000313" key="5">
    <source>
        <dbReference type="Proteomes" id="UP000476934"/>
    </source>
</evidence>
<dbReference type="Gene3D" id="3.30.1490.480">
    <property type="entry name" value="Endolytic murein transglycosylase"/>
    <property type="match status" value="1"/>
</dbReference>
<feature type="compositionally biased region" description="Basic and acidic residues" evidence="1">
    <location>
        <begin position="30"/>
        <end position="40"/>
    </location>
</feature>
<keyword evidence="2" id="KW-0456">Lyase</keyword>
<protein>
    <submittedName>
        <fullName evidence="2">Aminodeoxychorismate lyase</fullName>
    </submittedName>
    <submittedName>
        <fullName evidence="3">Endolytic transglycosylase MltG</fullName>
    </submittedName>
</protein>
<evidence type="ECO:0000313" key="3">
    <source>
        <dbReference type="EMBL" id="NEY21345.1"/>
    </source>
</evidence>
<feature type="compositionally biased region" description="Polar residues" evidence="1">
    <location>
        <begin position="41"/>
        <end position="51"/>
    </location>
</feature>
<dbReference type="Proteomes" id="UP000476934">
    <property type="component" value="Unassembled WGS sequence"/>
</dbReference>
<dbReference type="RefSeq" id="WP_025730765.1">
    <property type="nucleotide sequence ID" value="NZ_JAAIWK010000031.1"/>
</dbReference>
<reference evidence="3 5" key="2">
    <citation type="submission" date="2020-02" db="EMBL/GenBank/DDBJ databases">
        <authorList>
            <person name="Feng H."/>
        </authorList>
    </citation>
    <scope>NUCLEOTIDE SEQUENCE [LARGE SCALE GENOMIC DNA]</scope>
    <source>
        <strain evidence="3 5">Gsoil 114</strain>
    </source>
</reference>
<dbReference type="STRING" id="363870.NG54_04900"/>
<organism evidence="2 4">
    <name type="scientific">Heyndrickxia ginsengihumi</name>
    <dbReference type="NCBI Taxonomy" id="363870"/>
    <lineage>
        <taxon>Bacteria</taxon>
        <taxon>Bacillati</taxon>
        <taxon>Bacillota</taxon>
        <taxon>Bacilli</taxon>
        <taxon>Bacillales</taxon>
        <taxon>Bacillaceae</taxon>
        <taxon>Heyndrickxia</taxon>
    </lineage>
</organism>
<dbReference type="AlphaFoldDB" id="A0A0A6Y1B9"/>
<reference evidence="3 5" key="3">
    <citation type="submission" date="2020-03" db="EMBL/GenBank/DDBJ databases">
        <title>Bacillus aquiflavi sp. nov., isolated from yellow water of strong flavor Chinese baijiu in Yibin region of China.</title>
        <authorList>
            <person name="Xie J."/>
        </authorList>
    </citation>
    <scope>NUCLEOTIDE SEQUENCE [LARGE SCALE GENOMIC DNA]</scope>
    <source>
        <strain evidence="3 5">Gsoil 114</strain>
    </source>
</reference>
<dbReference type="EMBL" id="JRUN01000010">
    <property type="protein sequence ID" value="KHD86097.1"/>
    <property type="molecule type" value="Genomic_DNA"/>
</dbReference>
<comment type="caution">
    <text evidence="2">The sequence shown here is derived from an EMBL/GenBank/DDBJ whole genome shotgun (WGS) entry which is preliminary data.</text>
</comment>
<evidence type="ECO:0000256" key="1">
    <source>
        <dbReference type="SAM" id="MobiDB-lite"/>
    </source>
</evidence>
<dbReference type="OrthoDB" id="2942983at2"/>
<evidence type="ECO:0000313" key="2">
    <source>
        <dbReference type="EMBL" id="KHD86097.1"/>
    </source>
</evidence>
<keyword evidence="5" id="KW-1185">Reference proteome</keyword>
<accession>A0A0A6Y1B9</accession>
<dbReference type="EMBL" id="JAAIWK010000031">
    <property type="protein sequence ID" value="NEY21345.1"/>
    <property type="molecule type" value="Genomic_DNA"/>
</dbReference>
<dbReference type="GO" id="GO:0016829">
    <property type="term" value="F:lyase activity"/>
    <property type="evidence" value="ECO:0007669"/>
    <property type="project" value="UniProtKB-KW"/>
</dbReference>
<feature type="region of interest" description="Disordered" evidence="1">
    <location>
        <begin position="28"/>
        <end position="54"/>
    </location>
</feature>
<proteinExistence type="predicted"/>
<sequence>MRFNLLSSFAAGVLIATAICGGVYFSSDHGSSKKTDKTVESKTQTAAQPSESEMKNKLASAGYVVQTKAEYDKHIADAKTASQKSASSNDKSNKVIYRVVFKVTDGMTSIDVGKLLVKAKIIDDAFKFSKDVENKGIENNLRPGTYEVDSEMSYNQVISTIFKP</sequence>
<evidence type="ECO:0000313" key="4">
    <source>
        <dbReference type="Proteomes" id="UP000030588"/>
    </source>
</evidence>
<gene>
    <name evidence="3" type="ORF">G4D61_15480</name>
    <name evidence="2" type="ORF">NG54_04900</name>
</gene>
<dbReference type="Proteomes" id="UP000030588">
    <property type="component" value="Unassembled WGS sequence"/>
</dbReference>